<comment type="caution">
    <text evidence="2">The sequence shown here is derived from an EMBL/GenBank/DDBJ whole genome shotgun (WGS) entry which is preliminary data.</text>
</comment>
<accession>A0AAN9PVC0</accession>
<feature type="compositionally biased region" description="Basic and acidic residues" evidence="1">
    <location>
        <begin position="59"/>
        <end position="96"/>
    </location>
</feature>
<protein>
    <submittedName>
        <fullName evidence="2">Uncharacterized protein</fullName>
    </submittedName>
</protein>
<dbReference type="AlphaFoldDB" id="A0AAN9PVC0"/>
<proteinExistence type="predicted"/>
<evidence type="ECO:0000313" key="3">
    <source>
        <dbReference type="Proteomes" id="UP001367508"/>
    </source>
</evidence>
<dbReference type="Proteomes" id="UP001367508">
    <property type="component" value="Unassembled WGS sequence"/>
</dbReference>
<sequence length="239" mass="26897">MLVQPSPIYEFYLECTILAATVGLLATASHVPDGHILMAITSEVWTCAPTCTQAGEMQMSEREKKHETERRKGKPETRKGEESNKKQEKEKRERGRNQGLLADTPQSIEVGRKENLGEGRKSFLQATHLQKRKAAPELGSKGKIKKQRCYYGVSNAKRKLTFNRASNREVILVGVLPDTVSITYARSRGLLKSLIDVATTLVYTLWSHVLPRWRKVIDDWRLCVSTISASQCINGARQS</sequence>
<dbReference type="EMBL" id="JAYMYQ010000009">
    <property type="protein sequence ID" value="KAK7313700.1"/>
    <property type="molecule type" value="Genomic_DNA"/>
</dbReference>
<evidence type="ECO:0000256" key="1">
    <source>
        <dbReference type="SAM" id="MobiDB-lite"/>
    </source>
</evidence>
<gene>
    <name evidence="2" type="ORF">VNO77_38894</name>
</gene>
<name>A0AAN9PVC0_CANGL</name>
<organism evidence="2 3">
    <name type="scientific">Canavalia gladiata</name>
    <name type="common">Sword bean</name>
    <name type="synonym">Dolichos gladiatus</name>
    <dbReference type="NCBI Taxonomy" id="3824"/>
    <lineage>
        <taxon>Eukaryota</taxon>
        <taxon>Viridiplantae</taxon>
        <taxon>Streptophyta</taxon>
        <taxon>Embryophyta</taxon>
        <taxon>Tracheophyta</taxon>
        <taxon>Spermatophyta</taxon>
        <taxon>Magnoliopsida</taxon>
        <taxon>eudicotyledons</taxon>
        <taxon>Gunneridae</taxon>
        <taxon>Pentapetalae</taxon>
        <taxon>rosids</taxon>
        <taxon>fabids</taxon>
        <taxon>Fabales</taxon>
        <taxon>Fabaceae</taxon>
        <taxon>Papilionoideae</taxon>
        <taxon>50 kb inversion clade</taxon>
        <taxon>NPAAA clade</taxon>
        <taxon>indigoferoid/millettioid clade</taxon>
        <taxon>Phaseoleae</taxon>
        <taxon>Canavalia</taxon>
    </lineage>
</organism>
<keyword evidence="3" id="KW-1185">Reference proteome</keyword>
<feature type="region of interest" description="Disordered" evidence="1">
    <location>
        <begin position="56"/>
        <end position="112"/>
    </location>
</feature>
<reference evidence="2 3" key="1">
    <citation type="submission" date="2024-01" db="EMBL/GenBank/DDBJ databases">
        <title>The genomes of 5 underutilized Papilionoideae crops provide insights into root nodulation and disease resistanc.</title>
        <authorList>
            <person name="Jiang F."/>
        </authorList>
    </citation>
    <scope>NUCLEOTIDE SEQUENCE [LARGE SCALE GENOMIC DNA]</scope>
    <source>
        <strain evidence="2">LVBAO_FW01</strain>
        <tissue evidence="2">Leaves</tissue>
    </source>
</reference>
<evidence type="ECO:0000313" key="2">
    <source>
        <dbReference type="EMBL" id="KAK7313700.1"/>
    </source>
</evidence>